<accession>W1XUF1</accession>
<gene>
    <name evidence="1" type="ORF">Q604_UNBC13035G0001</name>
</gene>
<feature type="non-terminal residue" evidence="1">
    <location>
        <position position="1"/>
    </location>
</feature>
<sequence length="27" mass="2692">VPVDSTNPVGASRVQGVGVSAIIDLKI</sequence>
<name>W1XUF1_9ZZZZ</name>
<dbReference type="EMBL" id="AZMM01013035">
    <property type="protein sequence ID" value="ETJ32509.1"/>
    <property type="molecule type" value="Genomic_DNA"/>
</dbReference>
<comment type="caution">
    <text evidence="1">The sequence shown here is derived from an EMBL/GenBank/DDBJ whole genome shotgun (WGS) entry which is preliminary data.</text>
</comment>
<reference evidence="1" key="1">
    <citation type="submission" date="2013-12" db="EMBL/GenBank/DDBJ databases">
        <title>A Varibaculum cambriense genome reconstructed from a premature infant gut community with otherwise low bacterial novelty that shifts toward anaerobic metabolism during the third week of life.</title>
        <authorList>
            <person name="Brown C.T."/>
            <person name="Sharon I."/>
            <person name="Thomas B.C."/>
            <person name="Castelle C.J."/>
            <person name="Morowitz M.J."/>
            <person name="Banfield J.F."/>
        </authorList>
    </citation>
    <scope>NUCLEOTIDE SEQUENCE</scope>
</reference>
<dbReference type="AlphaFoldDB" id="W1XUF1"/>
<organism evidence="1">
    <name type="scientific">human gut metagenome</name>
    <dbReference type="NCBI Taxonomy" id="408170"/>
    <lineage>
        <taxon>unclassified sequences</taxon>
        <taxon>metagenomes</taxon>
        <taxon>organismal metagenomes</taxon>
    </lineage>
</organism>
<protein>
    <submittedName>
        <fullName evidence="1">Uncharacterized protein</fullName>
    </submittedName>
</protein>
<proteinExistence type="predicted"/>
<evidence type="ECO:0000313" key="1">
    <source>
        <dbReference type="EMBL" id="ETJ32509.1"/>
    </source>
</evidence>